<evidence type="ECO:0000313" key="3">
    <source>
        <dbReference type="Proteomes" id="UP000240739"/>
    </source>
</evidence>
<comment type="caution">
    <text evidence="2">The sequence shown here is derived from an EMBL/GenBank/DDBJ whole genome shotgun (WGS) entry which is preliminary data.</text>
</comment>
<organism evidence="2 3">
    <name type="scientific">Paraconexibacter algicola</name>
    <dbReference type="NCBI Taxonomy" id="2133960"/>
    <lineage>
        <taxon>Bacteria</taxon>
        <taxon>Bacillati</taxon>
        <taxon>Actinomycetota</taxon>
        <taxon>Thermoleophilia</taxon>
        <taxon>Solirubrobacterales</taxon>
        <taxon>Paraconexibacteraceae</taxon>
        <taxon>Paraconexibacter</taxon>
    </lineage>
</organism>
<reference evidence="2 3" key="1">
    <citation type="submission" date="2018-03" db="EMBL/GenBank/DDBJ databases">
        <title>Aquarubrobacter algicola gen. nov., sp. nov., a novel actinobacterium isolated from shallow eutrophic lake during the end of cyanobacterial harmful algal blooms.</title>
        <authorList>
            <person name="Chun S.J."/>
        </authorList>
    </citation>
    <scope>NUCLEOTIDE SEQUENCE [LARGE SCALE GENOMIC DNA]</scope>
    <source>
        <strain evidence="2 3">Seoho-28</strain>
    </source>
</reference>
<dbReference type="EMBL" id="PYYB01000001">
    <property type="protein sequence ID" value="PTL60214.1"/>
    <property type="molecule type" value="Genomic_DNA"/>
</dbReference>
<dbReference type="PROSITE" id="PS51318">
    <property type="entry name" value="TAT"/>
    <property type="match status" value="1"/>
</dbReference>
<dbReference type="InterPro" id="IPR035437">
    <property type="entry name" value="SNase_OB-fold_sf"/>
</dbReference>
<dbReference type="SMART" id="SM00318">
    <property type="entry name" value="SNc"/>
    <property type="match status" value="1"/>
</dbReference>
<feature type="domain" description="TNase-like" evidence="1">
    <location>
        <begin position="50"/>
        <end position="176"/>
    </location>
</feature>
<dbReference type="Proteomes" id="UP000240739">
    <property type="component" value="Unassembled WGS sequence"/>
</dbReference>
<proteinExistence type="predicted"/>
<accession>A0A2T4ULX2</accession>
<dbReference type="PROSITE" id="PS50830">
    <property type="entry name" value="TNASE_3"/>
    <property type="match status" value="1"/>
</dbReference>
<dbReference type="Gene3D" id="2.40.50.90">
    <property type="match status" value="1"/>
</dbReference>
<dbReference type="AlphaFoldDB" id="A0A2T4ULX2"/>
<name>A0A2T4ULX2_9ACTN</name>
<sequence length="178" mass="18709">MSRTGPRAAGGPSVGVVSRATLLPLLLLVAVLAAAAGAQLAPRGPDAAAGWQRTRVERVVDGDTVVLRGLGPARLIGVDTPETHGGVECFGPAAAAFTTRSLRGRAVLVRAGVEPRDRYGRALVYLRRPGTVLFNGELLRRGYARRLRIPPNVAFDGRFDALLAAARRAAAGLWGRCP</sequence>
<evidence type="ECO:0000313" key="2">
    <source>
        <dbReference type="EMBL" id="PTL60214.1"/>
    </source>
</evidence>
<dbReference type="InterPro" id="IPR016071">
    <property type="entry name" value="Staphylococal_nuclease_OB-fold"/>
</dbReference>
<dbReference type="Pfam" id="PF00565">
    <property type="entry name" value="SNase"/>
    <property type="match status" value="1"/>
</dbReference>
<dbReference type="InterPro" id="IPR006311">
    <property type="entry name" value="TAT_signal"/>
</dbReference>
<gene>
    <name evidence="2" type="ORF">C7Y72_11485</name>
</gene>
<dbReference type="SUPFAM" id="SSF50199">
    <property type="entry name" value="Staphylococcal nuclease"/>
    <property type="match status" value="1"/>
</dbReference>
<protein>
    <submittedName>
        <fullName evidence="2">Thermonuclease</fullName>
    </submittedName>
</protein>
<evidence type="ECO:0000259" key="1">
    <source>
        <dbReference type="PROSITE" id="PS50830"/>
    </source>
</evidence>
<keyword evidence="3" id="KW-1185">Reference proteome</keyword>